<dbReference type="Pfam" id="PF06724">
    <property type="entry name" value="DUF1206"/>
    <property type="match status" value="3"/>
</dbReference>
<feature type="transmembrane region" description="Helical" evidence="1">
    <location>
        <begin position="138"/>
        <end position="159"/>
    </location>
</feature>
<dbReference type="EnsemblBacteria" id="AAK65399">
    <property type="protein sequence ID" value="AAK65399"/>
    <property type="gene ID" value="SMa1355"/>
</dbReference>
<keyword evidence="1" id="KW-1133">Transmembrane helix</keyword>
<protein>
    <recommendedName>
        <fullName evidence="2">DUF1206 domain-containing protein</fullName>
    </recommendedName>
</protein>
<dbReference type="KEGG" id="sme:SMa1355"/>
<reference evidence="4" key="2">
    <citation type="journal article" date="2001" name="Science">
        <title>The composite genome of the legume symbiont Sinorhizobium meliloti.</title>
        <authorList>
            <person name="Galibert F."/>
            <person name="Finan T.M."/>
            <person name="Long S.R."/>
            <person name="Puehler A."/>
            <person name="Abola P."/>
            <person name="Ampe F."/>
            <person name="Barloy-Hubler F."/>
            <person name="Barnett M.J."/>
            <person name="Becker A."/>
            <person name="Boistard P."/>
            <person name="Bothe G."/>
            <person name="Boutry M."/>
            <person name="Bowser L."/>
            <person name="Buhrmester J."/>
            <person name="Cadieu E."/>
            <person name="Capela D."/>
            <person name="Chain P."/>
            <person name="Cowie A."/>
            <person name="Davis R.W."/>
            <person name="Dreano S."/>
            <person name="Federspiel N.A."/>
            <person name="Fisher R.F."/>
            <person name="Gloux S."/>
            <person name="Godrie T."/>
            <person name="Goffeau A."/>
            <person name="Golding B."/>
            <person name="Gouzy J."/>
            <person name="Gurjal M."/>
            <person name="Hernandez-Lucas I."/>
            <person name="Hong A."/>
            <person name="Huizar L."/>
            <person name="Hyman R.W."/>
            <person name="Jones T."/>
            <person name="Kahn D."/>
            <person name="Kahn M.L."/>
            <person name="Kalman S."/>
            <person name="Keating D.H."/>
            <person name="Kiss E."/>
            <person name="Komp C."/>
            <person name="Lelaure V."/>
            <person name="Masuy D."/>
            <person name="Palm C."/>
            <person name="Peck M.C."/>
            <person name="Pohl T.M."/>
            <person name="Portetelle D."/>
            <person name="Purnelle B."/>
            <person name="Ramsperger U."/>
            <person name="Surzycki R."/>
            <person name="Thebault P."/>
            <person name="Vandenbol M."/>
            <person name="Vorhoelter F.J."/>
            <person name="Weidner S."/>
            <person name="Wells D.H."/>
            <person name="Wong K."/>
            <person name="Yeh K.-C."/>
            <person name="Batut J."/>
        </authorList>
    </citation>
    <scope>NUCLEOTIDE SEQUENCE [LARGE SCALE GENOMIC DNA]</scope>
    <source>
        <strain evidence="4">1021</strain>
        <plasmid evidence="4">Plasmid pSymA</plasmid>
    </source>
</reference>
<dbReference type="EMBL" id="AE006469">
    <property type="protein sequence ID" value="AAK65399.1"/>
    <property type="molecule type" value="Genomic_DNA"/>
</dbReference>
<keyword evidence="3" id="KW-0614">Plasmid</keyword>
<dbReference type="PIR" id="E95354">
    <property type="entry name" value="E95354"/>
</dbReference>
<dbReference type="Proteomes" id="UP000001976">
    <property type="component" value="Plasmid pSymA"/>
</dbReference>
<accession>Q92YX1</accession>
<dbReference type="RefSeq" id="WP_010967716.1">
    <property type="nucleotide sequence ID" value="NC_003037.1"/>
</dbReference>
<dbReference type="HOGENOM" id="CLU_073530_0_0_5"/>
<geneLocation type="plasmid" evidence="3 4">
    <name>pSymA</name>
</geneLocation>
<proteinExistence type="predicted"/>
<evidence type="ECO:0000256" key="1">
    <source>
        <dbReference type="SAM" id="Phobius"/>
    </source>
</evidence>
<evidence type="ECO:0000313" key="3">
    <source>
        <dbReference type="EMBL" id="AAK65399.1"/>
    </source>
</evidence>
<gene>
    <name evidence="3" type="ORF">SMa1355</name>
</gene>
<feature type="domain" description="DUF1206" evidence="2">
    <location>
        <begin position="96"/>
        <end position="164"/>
    </location>
</feature>
<dbReference type="InterPro" id="IPR009597">
    <property type="entry name" value="DUF1206"/>
</dbReference>
<feature type="transmembrane region" description="Helical" evidence="1">
    <location>
        <begin position="52"/>
        <end position="74"/>
    </location>
</feature>
<evidence type="ECO:0000259" key="2">
    <source>
        <dbReference type="Pfam" id="PF06724"/>
    </source>
</evidence>
<keyword evidence="4" id="KW-1185">Reference proteome</keyword>
<feature type="domain" description="DUF1206" evidence="2">
    <location>
        <begin position="186"/>
        <end position="254"/>
    </location>
</feature>
<reference evidence="3 4" key="1">
    <citation type="journal article" date="2001" name="Proc. Natl. Acad. Sci. U.S.A.">
        <title>Nucleotide sequence and predicted functions of the entire Sinorhizobium meliloti pSymA megaplasmid.</title>
        <authorList>
            <person name="Barnett M.J."/>
            <person name="Fisher R.F."/>
            <person name="Jones T."/>
            <person name="Komp C."/>
            <person name="Abola A.P."/>
            <person name="Barloy-Hubler F."/>
            <person name="Bowser L."/>
            <person name="Capela D."/>
            <person name="Galibert F."/>
            <person name="Gouzy J."/>
            <person name="Gurjal M."/>
            <person name="Hong A."/>
            <person name="Huizar L."/>
            <person name="Hyman R.W."/>
            <person name="Kahn D."/>
            <person name="Kahn M.L."/>
            <person name="Kalman S."/>
            <person name="Keating D.H."/>
            <person name="Palm C."/>
            <person name="Peck M.C."/>
            <person name="Surzycki R."/>
            <person name="Wells D.H."/>
            <person name="Yeh K.-C."/>
            <person name="Davis R.W."/>
            <person name="Federspiel N.A."/>
            <person name="Long S.R."/>
        </authorList>
    </citation>
    <scope>NUCLEOTIDE SEQUENCE [LARGE SCALE GENOMIC DNA]</scope>
    <source>
        <strain evidence="3 4">1021</strain>
        <plasmid evidence="4">Plasmid pSymA</plasmid>
    </source>
</reference>
<feature type="transmembrane region" description="Helical" evidence="1">
    <location>
        <begin position="179"/>
        <end position="206"/>
    </location>
</feature>
<organism evidence="3 4">
    <name type="scientific">Rhizobium meliloti (strain 1021)</name>
    <name type="common">Ensifer meliloti</name>
    <name type="synonym">Sinorhizobium meliloti</name>
    <dbReference type="NCBI Taxonomy" id="266834"/>
    <lineage>
        <taxon>Bacteria</taxon>
        <taxon>Pseudomonadati</taxon>
        <taxon>Pseudomonadota</taxon>
        <taxon>Alphaproteobacteria</taxon>
        <taxon>Hyphomicrobiales</taxon>
        <taxon>Rhizobiaceae</taxon>
        <taxon>Sinorhizobium/Ensifer group</taxon>
        <taxon>Sinorhizobium</taxon>
    </lineage>
</organism>
<evidence type="ECO:0000313" key="4">
    <source>
        <dbReference type="Proteomes" id="UP000001976"/>
    </source>
</evidence>
<feature type="transmembrane region" description="Helical" evidence="1">
    <location>
        <begin position="226"/>
        <end position="249"/>
    </location>
</feature>
<keyword evidence="1" id="KW-0472">Membrane</keyword>
<feature type="domain" description="DUF1206" evidence="2">
    <location>
        <begin position="13"/>
        <end position="77"/>
    </location>
</feature>
<sequence length="282" mass="30144">MPSRFRFDVLAKAGYTARGVVFILVAGLALFSGVTGGQPEMKSALLTLLGQPFGRVWVGLIGLGLLGFIAWRLAQSLADSDGHGSGRKGLTVRSALFGSAAIYLGLAVYALGHALFFAGGDQESGEKGLAEWIMSKPFGSYLAIAVGIGFIVGGVVTAYKGLTRKFERYLRIPDRNRVLTLICIYGLVARGAVFVIIGILFAYAGFRVDPEQAGSISDALEWLRQLPFGSILYIAVAAGIAAFGIYNLVEARYRVVRGPDLTAVKQPISRRKSDPTQPARPN</sequence>
<dbReference type="PATRIC" id="fig|266834.11.peg.764"/>
<keyword evidence="1" id="KW-0812">Transmembrane</keyword>
<dbReference type="AlphaFoldDB" id="Q92YX1"/>
<dbReference type="OrthoDB" id="5702018at2"/>
<name>Q92YX1_RHIME</name>
<feature type="transmembrane region" description="Helical" evidence="1">
    <location>
        <begin position="95"/>
        <end position="118"/>
    </location>
</feature>